<keyword evidence="3 4" id="KW-0472">Membrane</keyword>
<dbReference type="STRING" id="1802200.A2812_00780"/>
<dbReference type="Pfam" id="PF07690">
    <property type="entry name" value="MFS_1"/>
    <property type="match status" value="1"/>
</dbReference>
<sequence>MPKLFNKIIKILITSDFFLNLGWGLLSPIFAIFILEKITDGDSLRAVEVAGFSALFYWITKSIFEIPIGWFLDKKYGEKDDFWFMVIGTFITAVVPIGYLFSYVPWHIYFFQIIHAMGMAMALPSWLAIFTRHIDKGKEAFEWSIETTSIGAGAGIAGGIGGLIAASFGFKVVFVFVSSLTFFSAILLMFVKNSIYPKSKESGAMHIEKPVVGP</sequence>
<feature type="transmembrane region" description="Helical" evidence="4">
    <location>
        <begin position="108"/>
        <end position="131"/>
    </location>
</feature>
<dbReference type="Proteomes" id="UP000177190">
    <property type="component" value="Unassembled WGS sequence"/>
</dbReference>
<dbReference type="AlphaFoldDB" id="A0A1G2HRN8"/>
<keyword evidence="1 4" id="KW-0812">Transmembrane</keyword>
<gene>
    <name evidence="6" type="ORF">A2812_00780</name>
</gene>
<proteinExistence type="predicted"/>
<keyword evidence="2 4" id="KW-1133">Transmembrane helix</keyword>
<evidence type="ECO:0000313" key="7">
    <source>
        <dbReference type="Proteomes" id="UP000177190"/>
    </source>
</evidence>
<evidence type="ECO:0000256" key="4">
    <source>
        <dbReference type="SAM" id="Phobius"/>
    </source>
</evidence>
<evidence type="ECO:0000256" key="2">
    <source>
        <dbReference type="ARBA" id="ARBA00022989"/>
    </source>
</evidence>
<evidence type="ECO:0000313" key="6">
    <source>
        <dbReference type="EMBL" id="OGZ65085.1"/>
    </source>
</evidence>
<name>A0A1G2HRN8_9BACT</name>
<feature type="transmembrane region" description="Helical" evidence="4">
    <location>
        <begin position="84"/>
        <end position="102"/>
    </location>
</feature>
<dbReference type="EMBL" id="MHOM01000013">
    <property type="protein sequence ID" value="OGZ65085.1"/>
    <property type="molecule type" value="Genomic_DNA"/>
</dbReference>
<dbReference type="GO" id="GO:0022857">
    <property type="term" value="F:transmembrane transporter activity"/>
    <property type="evidence" value="ECO:0007669"/>
    <property type="project" value="InterPro"/>
</dbReference>
<evidence type="ECO:0000256" key="3">
    <source>
        <dbReference type="ARBA" id="ARBA00023136"/>
    </source>
</evidence>
<dbReference type="InterPro" id="IPR011701">
    <property type="entry name" value="MFS"/>
</dbReference>
<dbReference type="InterPro" id="IPR020846">
    <property type="entry name" value="MFS_dom"/>
</dbReference>
<feature type="domain" description="Major facilitator superfamily (MFS) profile" evidence="5">
    <location>
        <begin position="8"/>
        <end position="214"/>
    </location>
</feature>
<comment type="caution">
    <text evidence="6">The sequence shown here is derived from an EMBL/GenBank/DDBJ whole genome shotgun (WGS) entry which is preliminary data.</text>
</comment>
<organism evidence="6 7">
    <name type="scientific">Candidatus Staskawiczbacteria bacterium RIFCSPHIGHO2_01_FULL_36_16</name>
    <dbReference type="NCBI Taxonomy" id="1802200"/>
    <lineage>
        <taxon>Bacteria</taxon>
        <taxon>Candidatus Staskawicziibacteriota</taxon>
    </lineage>
</organism>
<feature type="transmembrane region" description="Helical" evidence="4">
    <location>
        <begin position="143"/>
        <end position="166"/>
    </location>
</feature>
<feature type="transmembrane region" description="Helical" evidence="4">
    <location>
        <begin position="12"/>
        <end position="35"/>
    </location>
</feature>
<accession>A0A1G2HRN8</accession>
<feature type="transmembrane region" description="Helical" evidence="4">
    <location>
        <begin position="172"/>
        <end position="191"/>
    </location>
</feature>
<dbReference type="PROSITE" id="PS50850">
    <property type="entry name" value="MFS"/>
    <property type="match status" value="1"/>
</dbReference>
<dbReference type="SUPFAM" id="SSF103473">
    <property type="entry name" value="MFS general substrate transporter"/>
    <property type="match status" value="1"/>
</dbReference>
<reference evidence="6 7" key="1">
    <citation type="journal article" date="2016" name="Nat. Commun.">
        <title>Thousands of microbial genomes shed light on interconnected biogeochemical processes in an aquifer system.</title>
        <authorList>
            <person name="Anantharaman K."/>
            <person name="Brown C.T."/>
            <person name="Hug L.A."/>
            <person name="Sharon I."/>
            <person name="Castelle C.J."/>
            <person name="Probst A.J."/>
            <person name="Thomas B.C."/>
            <person name="Singh A."/>
            <person name="Wilkins M.J."/>
            <person name="Karaoz U."/>
            <person name="Brodie E.L."/>
            <person name="Williams K.H."/>
            <person name="Hubbard S.S."/>
            <person name="Banfield J.F."/>
        </authorList>
    </citation>
    <scope>NUCLEOTIDE SEQUENCE [LARGE SCALE GENOMIC DNA]</scope>
</reference>
<dbReference type="InterPro" id="IPR036259">
    <property type="entry name" value="MFS_trans_sf"/>
</dbReference>
<feature type="transmembrane region" description="Helical" evidence="4">
    <location>
        <begin position="55"/>
        <end position="72"/>
    </location>
</feature>
<evidence type="ECO:0000256" key="1">
    <source>
        <dbReference type="ARBA" id="ARBA00022692"/>
    </source>
</evidence>
<dbReference type="Gene3D" id="1.20.1250.20">
    <property type="entry name" value="MFS general substrate transporter like domains"/>
    <property type="match status" value="1"/>
</dbReference>
<evidence type="ECO:0000259" key="5">
    <source>
        <dbReference type="PROSITE" id="PS50850"/>
    </source>
</evidence>
<protein>
    <recommendedName>
        <fullName evidence="5">Major facilitator superfamily (MFS) profile domain-containing protein</fullName>
    </recommendedName>
</protein>